<dbReference type="PANTHER" id="PTHR46558:SF11">
    <property type="entry name" value="HTH-TYPE TRANSCRIPTIONAL REGULATOR XRE"/>
    <property type="match status" value="1"/>
</dbReference>
<keyword evidence="1" id="KW-0238">DNA-binding</keyword>
<dbReference type="Pfam" id="PF01381">
    <property type="entry name" value="HTH_3"/>
    <property type="match status" value="1"/>
</dbReference>
<keyword evidence="4" id="KW-1185">Reference proteome</keyword>
<dbReference type="Gene3D" id="1.10.260.40">
    <property type="entry name" value="lambda repressor-like DNA-binding domains"/>
    <property type="match status" value="1"/>
</dbReference>
<dbReference type="EMBL" id="JBHSOZ010000007">
    <property type="protein sequence ID" value="MFC5713829.1"/>
    <property type="molecule type" value="Genomic_DNA"/>
</dbReference>
<dbReference type="RefSeq" id="WP_385942083.1">
    <property type="nucleotide sequence ID" value="NZ_JBHSOZ010000007.1"/>
</dbReference>
<name>A0ABW0YN04_9BACI</name>
<dbReference type="CDD" id="cd00093">
    <property type="entry name" value="HTH_XRE"/>
    <property type="match status" value="1"/>
</dbReference>
<dbReference type="SMART" id="SM00530">
    <property type="entry name" value="HTH_XRE"/>
    <property type="match status" value="1"/>
</dbReference>
<evidence type="ECO:0000256" key="1">
    <source>
        <dbReference type="ARBA" id="ARBA00023125"/>
    </source>
</evidence>
<reference evidence="4" key="1">
    <citation type="journal article" date="2019" name="Int. J. Syst. Evol. Microbiol.">
        <title>The Global Catalogue of Microorganisms (GCM) 10K type strain sequencing project: providing services to taxonomists for standard genome sequencing and annotation.</title>
        <authorList>
            <consortium name="The Broad Institute Genomics Platform"/>
            <consortium name="The Broad Institute Genome Sequencing Center for Infectious Disease"/>
            <person name="Wu L."/>
            <person name="Ma J."/>
        </authorList>
    </citation>
    <scope>NUCLEOTIDE SEQUENCE [LARGE SCALE GENOMIC DNA]</scope>
    <source>
        <strain evidence="4">CECT 7184</strain>
    </source>
</reference>
<gene>
    <name evidence="3" type="ORF">ACFPU1_13730</name>
</gene>
<dbReference type="InterPro" id="IPR001387">
    <property type="entry name" value="Cro/C1-type_HTH"/>
</dbReference>
<evidence type="ECO:0000259" key="2">
    <source>
        <dbReference type="PROSITE" id="PS50943"/>
    </source>
</evidence>
<organism evidence="3 4">
    <name type="scientific">Thalassorhabdus alkalitolerans</name>
    <dbReference type="NCBI Taxonomy" id="2282697"/>
    <lineage>
        <taxon>Bacteria</taxon>
        <taxon>Bacillati</taxon>
        <taxon>Bacillota</taxon>
        <taxon>Bacilli</taxon>
        <taxon>Bacillales</taxon>
        <taxon>Bacillaceae</taxon>
        <taxon>Thalassorhabdus</taxon>
    </lineage>
</organism>
<protein>
    <submittedName>
        <fullName evidence="3">Helix-turn-helix domain-containing protein</fullName>
    </submittedName>
</protein>
<comment type="caution">
    <text evidence="3">The sequence shown here is derived from an EMBL/GenBank/DDBJ whole genome shotgun (WGS) entry which is preliminary data.</text>
</comment>
<dbReference type="SUPFAM" id="SSF47413">
    <property type="entry name" value="lambda repressor-like DNA-binding domains"/>
    <property type="match status" value="1"/>
</dbReference>
<evidence type="ECO:0000313" key="4">
    <source>
        <dbReference type="Proteomes" id="UP001596142"/>
    </source>
</evidence>
<sequence>MYGQRIRQLRKERKMTLRELAEELNIPFTTLGNYEREDRQPNFDTFETIASYFNVTIDYLAGRSEDKTIEENLFREDFVNLQDILQDIEDPETRKTVVSIFDQMFLITNSELKLGNENKRELELIKQIVHFIFRLKQGLGFGNQNKELFKAKSEYDFALKYMSEKNILDNYFNELFQIYSKREFKEM</sequence>
<feature type="domain" description="HTH cro/C1-type" evidence="2">
    <location>
        <begin position="6"/>
        <end position="60"/>
    </location>
</feature>
<evidence type="ECO:0000313" key="3">
    <source>
        <dbReference type="EMBL" id="MFC5713829.1"/>
    </source>
</evidence>
<dbReference type="PROSITE" id="PS50943">
    <property type="entry name" value="HTH_CROC1"/>
    <property type="match status" value="1"/>
</dbReference>
<accession>A0ABW0YN04</accession>
<dbReference type="PANTHER" id="PTHR46558">
    <property type="entry name" value="TRACRIPTIONAL REGULATORY PROTEIN-RELATED-RELATED"/>
    <property type="match status" value="1"/>
</dbReference>
<proteinExistence type="predicted"/>
<dbReference type="Proteomes" id="UP001596142">
    <property type="component" value="Unassembled WGS sequence"/>
</dbReference>
<dbReference type="InterPro" id="IPR010982">
    <property type="entry name" value="Lambda_DNA-bd_dom_sf"/>
</dbReference>